<proteinExistence type="predicted"/>
<dbReference type="Pfam" id="PF05159">
    <property type="entry name" value="Capsule_synth"/>
    <property type="match status" value="1"/>
</dbReference>
<dbReference type="EMBL" id="QICC01000038">
    <property type="protein sequence ID" value="RNM41395.1"/>
    <property type="molecule type" value="Genomic_DNA"/>
</dbReference>
<protein>
    <recommendedName>
        <fullName evidence="3">Capsule polysaccharide biosynthesis protein</fullName>
    </recommendedName>
</protein>
<evidence type="ECO:0000313" key="1">
    <source>
        <dbReference type="EMBL" id="RNM41395.1"/>
    </source>
</evidence>
<dbReference type="GO" id="GO:0000271">
    <property type="term" value="P:polysaccharide biosynthetic process"/>
    <property type="evidence" value="ECO:0007669"/>
    <property type="project" value="InterPro"/>
</dbReference>
<dbReference type="OrthoDB" id="9782449at2"/>
<evidence type="ECO:0008006" key="3">
    <source>
        <dbReference type="Google" id="ProtNLM"/>
    </source>
</evidence>
<organism evidence="1 2">
    <name type="scientific">Eggerthella sinensis</name>
    <dbReference type="NCBI Taxonomy" id="242230"/>
    <lineage>
        <taxon>Bacteria</taxon>
        <taxon>Bacillati</taxon>
        <taxon>Actinomycetota</taxon>
        <taxon>Coriobacteriia</taxon>
        <taxon>Eggerthellales</taxon>
        <taxon>Eggerthellaceae</taxon>
        <taxon>Eggerthella</taxon>
    </lineage>
</organism>
<dbReference type="Proteomes" id="UP000270112">
    <property type="component" value="Unassembled WGS sequence"/>
</dbReference>
<dbReference type="GO" id="GO:0015774">
    <property type="term" value="P:polysaccharide transport"/>
    <property type="evidence" value="ECO:0007669"/>
    <property type="project" value="InterPro"/>
</dbReference>
<accession>A0A3N0IWS9</accession>
<dbReference type="RefSeq" id="WP_114547719.1">
    <property type="nucleotide sequence ID" value="NZ_JAJCHC010000015.1"/>
</dbReference>
<sequence>MIKNICFIGNFYKTPVYQAIADGLAACEITTYWISYNRDEYEFLVSSYGDERVLLLDRRYIEKNDSEMVGDFKINEIVFGDRVWKYDKKNGISYLANVQSALYNFIKSNEIRIIFGEATMSLEILASRMCRQCAELNCHYYSPMGTRIPSGRFFFFSDEKFTNVVPKSGHLHLDDESIKIKVEHPQYLKVNERLLREKMSLSGNLDRLKHFITNDHVERNNPAVITNRFTRLKVVGRQIINQHRYDSLKREDEDYLSNKKYVLFGFHVQPEASVDVCGRYFENQSEVVLNIWRQLPPRWILALKEHTNGIGNRSVRFFKELQKYPGIALMNESLDSHTLTKNAQLVVTNTGTMALEAALMGVPAVTLSKTVFNCLPYCMHATWQDFERFDNLEALISHIRLNGSGVEAYEELVNRHSYPGVLSDVVSTPNILDDAQNMKNLIYAFKSVTEQICSEIHAETDDAARLRNTTSYQSRI</sequence>
<dbReference type="SUPFAM" id="SSF53756">
    <property type="entry name" value="UDP-Glycosyltransferase/glycogen phosphorylase"/>
    <property type="match status" value="1"/>
</dbReference>
<reference evidence="2" key="1">
    <citation type="submission" date="2018-05" db="EMBL/GenBank/DDBJ databases">
        <title>Genome Sequencing of selected type strains of the family Eggerthellaceae.</title>
        <authorList>
            <person name="Danylec N."/>
            <person name="Stoll D.A."/>
            <person name="Doetsch A."/>
            <person name="Huch M."/>
        </authorList>
    </citation>
    <scope>NUCLEOTIDE SEQUENCE [LARGE SCALE GENOMIC DNA]</scope>
    <source>
        <strain evidence="2">DSM 16107</strain>
    </source>
</reference>
<dbReference type="Gene3D" id="3.40.50.2000">
    <property type="entry name" value="Glycogen Phosphorylase B"/>
    <property type="match status" value="1"/>
</dbReference>
<comment type="caution">
    <text evidence="1">The sequence shown here is derived from an EMBL/GenBank/DDBJ whole genome shotgun (WGS) entry which is preliminary data.</text>
</comment>
<dbReference type="InterPro" id="IPR007833">
    <property type="entry name" value="Capsule_polysaccharide_synth"/>
</dbReference>
<dbReference type="AlphaFoldDB" id="A0A3N0IWS9"/>
<evidence type="ECO:0000313" key="2">
    <source>
        <dbReference type="Proteomes" id="UP000270112"/>
    </source>
</evidence>
<name>A0A3N0IWS9_9ACTN</name>
<gene>
    <name evidence="1" type="ORF">DMP09_09980</name>
</gene>